<proteinExistence type="predicted"/>
<evidence type="ECO:0000256" key="1">
    <source>
        <dbReference type="SAM" id="Phobius"/>
    </source>
</evidence>
<dbReference type="Proteomes" id="UP000198356">
    <property type="component" value="Unassembled WGS sequence"/>
</dbReference>
<feature type="transmembrane region" description="Helical" evidence="1">
    <location>
        <begin position="7"/>
        <end position="30"/>
    </location>
</feature>
<dbReference type="AlphaFoldDB" id="A0A239E689"/>
<name>A0A239E689_9BACT</name>
<keyword evidence="1" id="KW-1133">Transmembrane helix</keyword>
<gene>
    <name evidence="2" type="ORF">SAMN05421770_101820</name>
</gene>
<accession>A0A239E689</accession>
<keyword evidence="1" id="KW-0812">Transmembrane</keyword>
<organism evidence="2 3">
    <name type="scientific">Granulicella rosea</name>
    <dbReference type="NCBI Taxonomy" id="474952"/>
    <lineage>
        <taxon>Bacteria</taxon>
        <taxon>Pseudomonadati</taxon>
        <taxon>Acidobacteriota</taxon>
        <taxon>Terriglobia</taxon>
        <taxon>Terriglobales</taxon>
        <taxon>Acidobacteriaceae</taxon>
        <taxon>Granulicella</taxon>
    </lineage>
</organism>
<sequence>MEDTKKYLVIAVLLTVLDVSVAWSCGGMIWRSWAGILWCRMSLELLAAGIFASLADVWAYVYRGQQRAAYPAKTGFILQESDDV</sequence>
<keyword evidence="3" id="KW-1185">Reference proteome</keyword>
<dbReference type="EMBL" id="FZOU01000001">
    <property type="protein sequence ID" value="SNS40137.1"/>
    <property type="molecule type" value="Genomic_DNA"/>
</dbReference>
<feature type="transmembrane region" description="Helical" evidence="1">
    <location>
        <begin position="42"/>
        <end position="61"/>
    </location>
</feature>
<protein>
    <submittedName>
        <fullName evidence="2">Uncharacterized protein</fullName>
    </submittedName>
</protein>
<evidence type="ECO:0000313" key="3">
    <source>
        <dbReference type="Proteomes" id="UP000198356"/>
    </source>
</evidence>
<reference evidence="2 3" key="1">
    <citation type="submission" date="2017-06" db="EMBL/GenBank/DDBJ databases">
        <authorList>
            <person name="Kim H.J."/>
            <person name="Triplett B.A."/>
        </authorList>
    </citation>
    <scope>NUCLEOTIDE SEQUENCE [LARGE SCALE GENOMIC DNA]</scope>
    <source>
        <strain evidence="2 3">DSM 18704</strain>
    </source>
</reference>
<evidence type="ECO:0000313" key="2">
    <source>
        <dbReference type="EMBL" id="SNS40137.1"/>
    </source>
</evidence>
<keyword evidence="1" id="KW-0472">Membrane</keyword>
<dbReference type="RefSeq" id="WP_142988200.1">
    <property type="nucleotide sequence ID" value="NZ_FZOU01000001.1"/>
</dbReference>